<reference evidence="2 3" key="1">
    <citation type="submission" date="2021-08" db="EMBL/GenBank/DDBJ databases">
        <title>Comparative Genomics Analysis of the Genus Qipengyuania Reveals Extensive Genetic Diversity and Metabolic Versatility, Including the Description of Fifteen Novel Species.</title>
        <authorList>
            <person name="Liu Y."/>
        </authorList>
    </citation>
    <scope>NUCLEOTIDE SEQUENCE [LARGE SCALE GENOMIC DNA]</scope>
    <source>
        <strain evidence="2 3">6D47A</strain>
    </source>
</reference>
<dbReference type="Proteomes" id="UP000755104">
    <property type="component" value="Unassembled WGS sequence"/>
</dbReference>
<comment type="caution">
    <text evidence="2">The sequence shown here is derived from an EMBL/GenBank/DDBJ whole genome shotgun (WGS) entry which is preliminary data.</text>
</comment>
<dbReference type="InterPro" id="IPR010281">
    <property type="entry name" value="DUF885"/>
</dbReference>
<feature type="signal peptide" evidence="1">
    <location>
        <begin position="1"/>
        <end position="26"/>
    </location>
</feature>
<gene>
    <name evidence="2" type="ORF">K3174_10370</name>
</gene>
<dbReference type="PANTHER" id="PTHR33361:SF16">
    <property type="entry name" value="DUF885 DOMAIN-CONTAINING PROTEIN"/>
    <property type="match status" value="1"/>
</dbReference>
<keyword evidence="1" id="KW-0732">Signal</keyword>
<proteinExistence type="predicted"/>
<evidence type="ECO:0000313" key="3">
    <source>
        <dbReference type="Proteomes" id="UP000755104"/>
    </source>
</evidence>
<dbReference type="RefSeq" id="WP_221558189.1">
    <property type="nucleotide sequence ID" value="NZ_JAIGNO010000005.1"/>
</dbReference>
<keyword evidence="3" id="KW-1185">Reference proteome</keyword>
<accession>A0ABS7JB48</accession>
<protein>
    <submittedName>
        <fullName evidence="2">DUF885 domain-containing protein</fullName>
    </submittedName>
</protein>
<evidence type="ECO:0000256" key="1">
    <source>
        <dbReference type="SAM" id="SignalP"/>
    </source>
</evidence>
<evidence type="ECO:0000313" key="2">
    <source>
        <dbReference type="EMBL" id="MBX7482938.1"/>
    </source>
</evidence>
<feature type="chain" id="PRO_5047016674" evidence="1">
    <location>
        <begin position="27"/>
        <end position="626"/>
    </location>
</feature>
<dbReference type="EMBL" id="JAIGNO010000005">
    <property type="protein sequence ID" value="MBX7482938.1"/>
    <property type="molecule type" value="Genomic_DNA"/>
</dbReference>
<name>A0ABS7JB48_9SPHN</name>
<dbReference type="Pfam" id="PF05960">
    <property type="entry name" value="DUF885"/>
    <property type="match status" value="1"/>
</dbReference>
<sequence length="626" mass="70725">MTSSLRRLLILSVLLLPSVVAAPALAQSGDNPLDAPKAADSEESRLHAWLDGQYEELLDRSPMAIAYAGGKDRYDEIDDMSEEAARRTLEWQRRSIDELHARFDRSKLGENGQLSWDLWIFQYREAAMLWEVRRNAYVFNQMSGPQTAIPQFLMQIHRVDEPADMDAYIARIGGVARAELQLLQIAKRHAANGVRPPRFAYEMMIPQVRTLATGAPFGGEGDSPIWADAVHKIDSLQEAGKIDQVRANSFRAEAREALLSEWQPAFEQLAAWFESELPKADIVATGVGGAPGGKDFYRAALANSTTTSLTADEIHMIGLREVARIREEMELVKDRTGFDGSLGEFFKFIREDDRFYEPSTEAGRQAFLDSAANYVDEMKSRLPLYFNKLPKADIIVKRVEPYREIPGGAAHYSFSTSDGTRPGAFYLHLINMRSNPKPFLEATVYHEALPGHHLNFAIARELDTVPKFRKYLYINAYQEGWGLYAEKLAKEMGGYRDPYSDFGRLTAEIWRAARLVVDTGLHDKGWTEEEAVEYMAGNTALSIDQIRSEVRRYVVMPGQATGYMIGLLKLERLRQKAEREMGDEFDLRRFHDLILDQGQMPFDLLEHRVDRLIATSQAASASAAIQ</sequence>
<dbReference type="PANTHER" id="PTHR33361">
    <property type="entry name" value="GLR0591 PROTEIN"/>
    <property type="match status" value="1"/>
</dbReference>
<organism evidence="2 3">
    <name type="scientific">Qipengyuania qiaonensis</name>
    <dbReference type="NCBI Taxonomy" id="2867240"/>
    <lineage>
        <taxon>Bacteria</taxon>
        <taxon>Pseudomonadati</taxon>
        <taxon>Pseudomonadota</taxon>
        <taxon>Alphaproteobacteria</taxon>
        <taxon>Sphingomonadales</taxon>
        <taxon>Erythrobacteraceae</taxon>
        <taxon>Qipengyuania</taxon>
    </lineage>
</organism>